<dbReference type="AlphaFoldDB" id="A0A7U8C5M7"/>
<evidence type="ECO:0000313" key="1">
    <source>
        <dbReference type="EMBL" id="EAR62013.1"/>
    </source>
</evidence>
<dbReference type="RefSeq" id="WP_007019650.1">
    <property type="nucleotide sequence ID" value="NZ_CH724125.1"/>
</dbReference>
<reference evidence="1 2" key="1">
    <citation type="submission" date="2006-02" db="EMBL/GenBank/DDBJ databases">
        <authorList>
            <person name="Pinhassi J."/>
            <person name="Pedros-Alio C."/>
            <person name="Ferriera S."/>
            <person name="Johnson J."/>
            <person name="Kravitz S."/>
            <person name="Halpern A."/>
            <person name="Remington K."/>
            <person name="Beeson K."/>
            <person name="Tran B."/>
            <person name="Rogers Y.-H."/>
            <person name="Friedman R."/>
            <person name="Venter J.C."/>
        </authorList>
    </citation>
    <scope>NUCLEOTIDE SEQUENCE [LARGE SCALE GENOMIC DNA]</scope>
    <source>
        <strain evidence="1 2">MED92</strain>
    </source>
</reference>
<keyword evidence="2" id="KW-1185">Reference proteome</keyword>
<comment type="caution">
    <text evidence="1">The sequence shown here is derived from an EMBL/GenBank/DDBJ whole genome shotgun (WGS) entry which is preliminary data.</text>
</comment>
<proteinExistence type="predicted"/>
<dbReference type="Proteomes" id="UP000002171">
    <property type="component" value="Unassembled WGS sequence"/>
</dbReference>
<organism evidence="1 2">
    <name type="scientific">Neptuniibacter caesariensis</name>
    <dbReference type="NCBI Taxonomy" id="207954"/>
    <lineage>
        <taxon>Bacteria</taxon>
        <taxon>Pseudomonadati</taxon>
        <taxon>Pseudomonadota</taxon>
        <taxon>Gammaproteobacteria</taxon>
        <taxon>Oceanospirillales</taxon>
        <taxon>Oceanospirillaceae</taxon>
        <taxon>Neptuniibacter</taxon>
    </lineage>
</organism>
<accession>A0A7U8C5M7</accession>
<gene>
    <name evidence="1" type="ORF">MED92_09919</name>
</gene>
<protein>
    <submittedName>
        <fullName evidence="1">Uncharacterized protein</fullName>
    </submittedName>
</protein>
<sequence>MFRSSKTTVRSTLILVAALNLSGCVTTLKYLDLGGTETEAPQDEPISVDTLLSQARGQTSSQESDSNLYLRFDSQNPTLTSLQEKSLLDFAKQKRNTLFLACAPSQHNDPFTAASIAIKRCTFISGFLSDRSYPNEIMLAPGLQPDQVRVYR</sequence>
<name>A0A7U8C5M7_NEPCE</name>
<evidence type="ECO:0000313" key="2">
    <source>
        <dbReference type="Proteomes" id="UP000002171"/>
    </source>
</evidence>
<dbReference type="OrthoDB" id="9948219at2"/>
<dbReference type="EMBL" id="AAOW01000004">
    <property type="protein sequence ID" value="EAR62013.1"/>
    <property type="molecule type" value="Genomic_DNA"/>
</dbReference>